<evidence type="ECO:0000313" key="7">
    <source>
        <dbReference type="Proteomes" id="UP000602087"/>
    </source>
</evidence>
<evidence type="ECO:0000256" key="3">
    <source>
        <dbReference type="ARBA" id="ARBA00022777"/>
    </source>
</evidence>
<feature type="domain" description="Maltokinase N-terminal cap" evidence="5">
    <location>
        <begin position="20"/>
        <end position="102"/>
    </location>
</feature>
<name>A0A934ID20_9MICO</name>
<keyword evidence="3" id="KW-0418">Kinase</keyword>
<keyword evidence="1" id="KW-0808">Transferase</keyword>
<protein>
    <recommendedName>
        <fullName evidence="5">Maltokinase N-terminal cap domain-containing protein</fullName>
    </recommendedName>
</protein>
<evidence type="ECO:0000256" key="4">
    <source>
        <dbReference type="ARBA" id="ARBA00022840"/>
    </source>
</evidence>
<evidence type="ECO:0000313" key="6">
    <source>
        <dbReference type="EMBL" id="MBI9115581.1"/>
    </source>
</evidence>
<evidence type="ECO:0000259" key="5">
    <source>
        <dbReference type="Pfam" id="PF18085"/>
    </source>
</evidence>
<dbReference type="EMBL" id="JAEINH010000009">
    <property type="protein sequence ID" value="MBI9115581.1"/>
    <property type="molecule type" value="Genomic_DNA"/>
</dbReference>
<dbReference type="AlphaFoldDB" id="A0A934ID20"/>
<keyword evidence="4" id="KW-0067">ATP-binding</keyword>
<dbReference type="Pfam" id="PF18085">
    <property type="entry name" value="Mak_N_cap"/>
    <property type="match status" value="1"/>
</dbReference>
<dbReference type="NCBIfam" id="NF047744">
    <property type="entry name" value="CG0192_rel"/>
    <property type="match status" value="1"/>
</dbReference>
<dbReference type="GO" id="GO:0016301">
    <property type="term" value="F:kinase activity"/>
    <property type="evidence" value="ECO:0007669"/>
    <property type="project" value="UniProtKB-KW"/>
</dbReference>
<keyword evidence="2" id="KW-0547">Nucleotide-binding</keyword>
<sequence length="203" mass="21526">MALIHQATLSPTKIELLDAWVPTQPWFVGTPGTGVTLVASYRFDDPEGEVGIETMLVRAGGPVLQVPLTYRGAPLEGGDAALITTMEHSVLGRRWVYDAEHDPVYRAVLARTVLTGGREADQYVEADGATIPRESTATVVGSGTRAGADVSDGNARIDLVRTPGTDAPDLEPLPDGSPVEVLTGTWSEDGELSAPRVLARVRV</sequence>
<dbReference type="InterPro" id="IPR040999">
    <property type="entry name" value="Mak_N_cap"/>
</dbReference>
<dbReference type="GO" id="GO:0005524">
    <property type="term" value="F:ATP binding"/>
    <property type="evidence" value="ECO:0007669"/>
    <property type="project" value="UniProtKB-KW"/>
</dbReference>
<evidence type="ECO:0000256" key="1">
    <source>
        <dbReference type="ARBA" id="ARBA00022679"/>
    </source>
</evidence>
<dbReference type="RefSeq" id="WP_198734151.1">
    <property type="nucleotide sequence ID" value="NZ_JAEINH010000009.1"/>
</dbReference>
<keyword evidence="7" id="KW-1185">Reference proteome</keyword>
<reference evidence="6" key="1">
    <citation type="submission" date="2020-12" db="EMBL/GenBank/DDBJ databases">
        <title>Sanguibacter suaedae sp. nov., isolated from Suaeda aralocaspica.</title>
        <authorList>
            <person name="Ma Q."/>
        </authorList>
    </citation>
    <scope>NUCLEOTIDE SEQUENCE</scope>
    <source>
        <strain evidence="6">YZGR15</strain>
    </source>
</reference>
<accession>A0A934ID20</accession>
<comment type="caution">
    <text evidence="6">The sequence shown here is derived from an EMBL/GenBank/DDBJ whole genome shotgun (WGS) entry which is preliminary data.</text>
</comment>
<organism evidence="6 7">
    <name type="scientific">Sanguibacter suaedae</name>
    <dbReference type="NCBI Taxonomy" id="2795737"/>
    <lineage>
        <taxon>Bacteria</taxon>
        <taxon>Bacillati</taxon>
        <taxon>Actinomycetota</taxon>
        <taxon>Actinomycetes</taxon>
        <taxon>Micrococcales</taxon>
        <taxon>Sanguibacteraceae</taxon>
        <taxon>Sanguibacter</taxon>
    </lineage>
</organism>
<evidence type="ECO:0000256" key="2">
    <source>
        <dbReference type="ARBA" id="ARBA00022741"/>
    </source>
</evidence>
<proteinExistence type="predicted"/>
<dbReference type="Proteomes" id="UP000602087">
    <property type="component" value="Unassembled WGS sequence"/>
</dbReference>
<gene>
    <name evidence="6" type="ORF">JAV76_11210</name>
</gene>